<evidence type="ECO:0000256" key="3">
    <source>
        <dbReference type="SAM" id="MobiDB-lite"/>
    </source>
</evidence>
<dbReference type="InterPro" id="IPR027806">
    <property type="entry name" value="HARBI1_dom"/>
</dbReference>
<evidence type="ECO:0000313" key="6">
    <source>
        <dbReference type="EMBL" id="KAF2074304.1"/>
    </source>
</evidence>
<keyword evidence="4" id="KW-0472">Membrane</keyword>
<dbReference type="EMBL" id="AJWJ01000154">
    <property type="protein sequence ID" value="KAF2074304.1"/>
    <property type="molecule type" value="Genomic_DNA"/>
</dbReference>
<dbReference type="Proteomes" id="UP000695562">
    <property type="component" value="Unassembled WGS sequence"/>
</dbReference>
<dbReference type="Pfam" id="PF13359">
    <property type="entry name" value="DDE_Tnp_4"/>
    <property type="match status" value="1"/>
</dbReference>
<name>A0A8J4PYB8_9MYCE</name>
<feature type="transmembrane region" description="Helical" evidence="4">
    <location>
        <begin position="28"/>
        <end position="51"/>
    </location>
</feature>
<evidence type="ECO:0000313" key="7">
    <source>
        <dbReference type="Proteomes" id="UP000695562"/>
    </source>
</evidence>
<dbReference type="PANTHER" id="PTHR34500:SF1">
    <property type="entry name" value="DDE TNP4 DOMAIN-CONTAINING PROTEIN"/>
    <property type="match status" value="1"/>
</dbReference>
<keyword evidence="7" id="KW-1185">Reference proteome</keyword>
<comment type="caution">
    <text evidence="6">The sequence shown here is derived from an EMBL/GenBank/DDBJ whole genome shotgun (WGS) entry which is preliminary data.</text>
</comment>
<keyword evidence="4" id="KW-1133">Transmembrane helix</keyword>
<keyword evidence="2" id="KW-0479">Metal-binding</keyword>
<proteinExistence type="predicted"/>
<keyword evidence="4" id="KW-0812">Transmembrane</keyword>
<protein>
    <recommendedName>
        <fullName evidence="5">DDE Tnp4 domain-containing protein</fullName>
    </recommendedName>
</protein>
<sequence>MQLSLGIKPETIDHLYSLINNEGFNKDYIIWVFLYFHTYMPIGQLAVICGVSYRTMISHINGTISILYEKVKYLINNIEPSVGTINYNGVTFSMAAIDSMCVLVNKPQDDVVQKTLYSKKHGDHLWKFEFIVGLDGKLLYISPAFEGSRHDKAIQDITRSAQVFPYPIFGDKGYKGATNIASPVKKKSDHLTPDEKLYNNFISPQRVIIDNFFNYIKRFKILSTHFRSKDQKEKLEKIIFIIAYAINFQLNFNSNNNNNIIYFNPISTHNRNKNNNNNNNNNDHDNNNRNDDENIL</sequence>
<feature type="region of interest" description="Disordered" evidence="3">
    <location>
        <begin position="272"/>
        <end position="296"/>
    </location>
</feature>
<feature type="domain" description="DDE Tnp4" evidence="5">
    <location>
        <begin position="97"/>
        <end position="243"/>
    </location>
</feature>
<gene>
    <name evidence="6" type="ORF">CYY_004398</name>
</gene>
<evidence type="ECO:0000256" key="2">
    <source>
        <dbReference type="ARBA" id="ARBA00022723"/>
    </source>
</evidence>
<reference evidence="6" key="1">
    <citation type="submission" date="2020-01" db="EMBL/GenBank/DDBJ databases">
        <title>Development of genomics and gene disruption for Polysphondylium violaceum indicates a role for the polyketide synthase stlB in stalk morphogenesis.</title>
        <authorList>
            <person name="Narita B."/>
            <person name="Kawabe Y."/>
            <person name="Kin K."/>
            <person name="Saito T."/>
            <person name="Gibbs R."/>
            <person name="Kuspa A."/>
            <person name="Muzny D."/>
            <person name="Queller D."/>
            <person name="Richards S."/>
            <person name="Strassman J."/>
            <person name="Sucgang R."/>
            <person name="Worley K."/>
            <person name="Schaap P."/>
        </authorList>
    </citation>
    <scope>NUCLEOTIDE SEQUENCE</scope>
    <source>
        <strain evidence="6">QSvi11</strain>
    </source>
</reference>
<feature type="compositionally biased region" description="Basic and acidic residues" evidence="3">
    <location>
        <begin position="282"/>
        <end position="296"/>
    </location>
</feature>
<evidence type="ECO:0000259" key="5">
    <source>
        <dbReference type="Pfam" id="PF13359"/>
    </source>
</evidence>
<dbReference type="GO" id="GO:0046872">
    <property type="term" value="F:metal ion binding"/>
    <property type="evidence" value="ECO:0007669"/>
    <property type="project" value="UniProtKB-KW"/>
</dbReference>
<comment type="cofactor">
    <cofactor evidence="1">
        <name>a divalent metal cation</name>
        <dbReference type="ChEBI" id="CHEBI:60240"/>
    </cofactor>
</comment>
<organism evidence="6 7">
    <name type="scientific">Polysphondylium violaceum</name>
    <dbReference type="NCBI Taxonomy" id="133409"/>
    <lineage>
        <taxon>Eukaryota</taxon>
        <taxon>Amoebozoa</taxon>
        <taxon>Evosea</taxon>
        <taxon>Eumycetozoa</taxon>
        <taxon>Dictyostelia</taxon>
        <taxon>Dictyosteliales</taxon>
        <taxon>Dictyosteliaceae</taxon>
        <taxon>Polysphondylium</taxon>
    </lineage>
</organism>
<dbReference type="AlphaFoldDB" id="A0A8J4PYB8"/>
<dbReference type="PANTHER" id="PTHR34500">
    <property type="entry name" value="EXPRESSED PROTEIN"/>
    <property type="match status" value="1"/>
</dbReference>
<evidence type="ECO:0000256" key="4">
    <source>
        <dbReference type="SAM" id="Phobius"/>
    </source>
</evidence>
<dbReference type="OrthoDB" id="10020990at2759"/>
<evidence type="ECO:0000256" key="1">
    <source>
        <dbReference type="ARBA" id="ARBA00001968"/>
    </source>
</evidence>
<accession>A0A8J4PYB8</accession>